<dbReference type="CDD" id="cd00090">
    <property type="entry name" value="HTH_ARSR"/>
    <property type="match status" value="1"/>
</dbReference>
<dbReference type="Proteomes" id="UP000216052">
    <property type="component" value="Chromosome"/>
</dbReference>
<dbReference type="Gene3D" id="1.10.10.10">
    <property type="entry name" value="Winged helix-like DNA-binding domain superfamily/Winged helix DNA-binding domain"/>
    <property type="match status" value="1"/>
</dbReference>
<dbReference type="InterPro" id="IPR011991">
    <property type="entry name" value="ArsR-like_HTH"/>
</dbReference>
<evidence type="ECO:0000259" key="4">
    <source>
        <dbReference type="PROSITE" id="PS51077"/>
    </source>
</evidence>
<organism evidence="6 7">
    <name type="scientific">Sporomusa acidovorans (strain ATCC 49682 / DSM 3132 / Mol)</name>
    <dbReference type="NCBI Taxonomy" id="1123286"/>
    <lineage>
        <taxon>Bacteria</taxon>
        <taxon>Bacillati</taxon>
        <taxon>Bacillota</taxon>
        <taxon>Negativicutes</taxon>
        <taxon>Selenomonadales</taxon>
        <taxon>Sporomusaceae</taxon>
        <taxon>Sporomusa</taxon>
    </lineage>
</organism>
<dbReference type="EMBL" id="CP155571">
    <property type="protein sequence ID" value="XFO73610.1"/>
    <property type="molecule type" value="Genomic_DNA"/>
</dbReference>
<dbReference type="InterPro" id="IPR005471">
    <property type="entry name" value="Tscrpt_reg_IclR_N"/>
</dbReference>
<proteinExistence type="predicted"/>
<dbReference type="Pfam" id="PF01614">
    <property type="entry name" value="IclR_C"/>
    <property type="match status" value="1"/>
</dbReference>
<gene>
    <name evidence="6" type="primary">xynR_4</name>
    <name evidence="6" type="ORF">SPACI_037170</name>
</gene>
<feature type="domain" description="IclR-ED" evidence="5">
    <location>
        <begin position="65"/>
        <end position="252"/>
    </location>
</feature>
<dbReference type="InterPro" id="IPR029016">
    <property type="entry name" value="GAF-like_dom_sf"/>
</dbReference>
<name>A0ABZ3J5Q4_SPOA4</name>
<keyword evidence="3" id="KW-0804">Transcription</keyword>
<evidence type="ECO:0000313" key="7">
    <source>
        <dbReference type="Proteomes" id="UP000216052"/>
    </source>
</evidence>
<dbReference type="InterPro" id="IPR036388">
    <property type="entry name" value="WH-like_DNA-bd_sf"/>
</dbReference>
<sequence>MEWLNRFVTIMDFVCEATAAGISLTELAHATGLSKGTLHRVLRDMVDQNLVTQDADTKKYCLGPKAMVWGSKFVLGQDPARLLSRYCDLLAEKTSLYTFLCRISEGEVYCIYTRQPSKISKKYFVHVGQRMPVHCTAAAKSILAFLPDNQVRLIMARCNMEKFTDHTKTDISSLIGELQAVKQTGVAFCREEIETGVSAISAPVFVDNKKAVYSISLLSDAAFLRQQETNLVRVIIQIGQQASEHMKRAQVLTSV</sequence>
<dbReference type="PANTHER" id="PTHR30136">
    <property type="entry name" value="HELIX-TURN-HELIX TRANSCRIPTIONAL REGULATOR, ICLR FAMILY"/>
    <property type="match status" value="1"/>
</dbReference>
<evidence type="ECO:0000256" key="1">
    <source>
        <dbReference type="ARBA" id="ARBA00023015"/>
    </source>
</evidence>
<accession>A0ABZ3J5Q4</accession>
<keyword evidence="2" id="KW-0238">DNA-binding</keyword>
<dbReference type="Gene3D" id="3.30.450.40">
    <property type="match status" value="1"/>
</dbReference>
<dbReference type="SUPFAM" id="SSF55781">
    <property type="entry name" value="GAF domain-like"/>
    <property type="match status" value="1"/>
</dbReference>
<evidence type="ECO:0000256" key="2">
    <source>
        <dbReference type="ARBA" id="ARBA00023125"/>
    </source>
</evidence>
<dbReference type="InterPro" id="IPR036390">
    <property type="entry name" value="WH_DNA-bd_sf"/>
</dbReference>
<keyword evidence="1" id="KW-0805">Transcription regulation</keyword>
<evidence type="ECO:0000313" key="6">
    <source>
        <dbReference type="EMBL" id="XFO73610.1"/>
    </source>
</evidence>
<feature type="domain" description="HTH iclR-type" evidence="4">
    <location>
        <begin position="1"/>
        <end position="64"/>
    </location>
</feature>
<dbReference type="PANTHER" id="PTHR30136:SF24">
    <property type="entry name" value="HTH-TYPE TRANSCRIPTIONAL REPRESSOR ALLR"/>
    <property type="match status" value="1"/>
</dbReference>
<keyword evidence="7" id="KW-1185">Reference proteome</keyword>
<dbReference type="PROSITE" id="PS51078">
    <property type="entry name" value="ICLR_ED"/>
    <property type="match status" value="1"/>
</dbReference>
<dbReference type="SMART" id="SM00346">
    <property type="entry name" value="HTH_ICLR"/>
    <property type="match status" value="1"/>
</dbReference>
<reference evidence="6" key="1">
    <citation type="submission" date="2024-05" db="EMBL/GenBank/DDBJ databases">
        <title>Isolation and characterization of Sporomusa carbonis sp. nov., a carboxydotrophic hydrogenogen in the genus of Sporomusa isolated from a charcoal burning pile.</title>
        <authorList>
            <person name="Boeer T."/>
            <person name="Rosenbaum F."/>
            <person name="Eysell L."/>
            <person name="Mueller V."/>
            <person name="Daniel R."/>
            <person name="Poehlein A."/>
        </authorList>
    </citation>
    <scope>NUCLEOTIDE SEQUENCE [LARGE SCALE GENOMIC DNA]</scope>
    <source>
        <strain evidence="6">DSM 3132</strain>
    </source>
</reference>
<dbReference type="Pfam" id="PF09339">
    <property type="entry name" value="HTH_IclR"/>
    <property type="match status" value="1"/>
</dbReference>
<dbReference type="SUPFAM" id="SSF46785">
    <property type="entry name" value="Winged helix' DNA-binding domain"/>
    <property type="match status" value="1"/>
</dbReference>
<evidence type="ECO:0000256" key="3">
    <source>
        <dbReference type="ARBA" id="ARBA00023163"/>
    </source>
</evidence>
<dbReference type="PROSITE" id="PS51077">
    <property type="entry name" value="HTH_ICLR"/>
    <property type="match status" value="1"/>
</dbReference>
<dbReference type="InterPro" id="IPR014757">
    <property type="entry name" value="Tscrpt_reg_IclR_C"/>
</dbReference>
<protein>
    <submittedName>
        <fullName evidence="6">HTH-type transcriptional regulator XynR</fullName>
    </submittedName>
</protein>
<dbReference type="InterPro" id="IPR050707">
    <property type="entry name" value="HTH_MetabolicPath_Reg"/>
</dbReference>
<evidence type="ECO:0000259" key="5">
    <source>
        <dbReference type="PROSITE" id="PS51078"/>
    </source>
</evidence>